<proteinExistence type="predicted"/>
<dbReference type="InterPro" id="IPR051532">
    <property type="entry name" value="Ester_Hydrolysis_Enzymes"/>
</dbReference>
<evidence type="ECO:0000313" key="2">
    <source>
        <dbReference type="Proteomes" id="UP000177092"/>
    </source>
</evidence>
<dbReference type="CDD" id="cd00229">
    <property type="entry name" value="SGNH_hydrolase"/>
    <property type="match status" value="1"/>
</dbReference>
<evidence type="ECO:0008006" key="3">
    <source>
        <dbReference type="Google" id="ProtNLM"/>
    </source>
</evidence>
<protein>
    <recommendedName>
        <fullName evidence="3">SGNH hydrolase-type esterase domain-containing protein</fullName>
    </recommendedName>
</protein>
<dbReference type="Pfam" id="PF00657">
    <property type="entry name" value="Lipase_GDSL"/>
    <property type="match status" value="1"/>
</dbReference>
<dbReference type="Gene3D" id="3.40.50.1110">
    <property type="entry name" value="SGNH hydrolase"/>
    <property type="match status" value="1"/>
</dbReference>
<organism evidence="1 2">
    <name type="scientific">Candidatus Gottesmanbacteria bacterium RIFCSPHIGHO2_02_FULL_40_13</name>
    <dbReference type="NCBI Taxonomy" id="1798384"/>
    <lineage>
        <taxon>Bacteria</taxon>
        <taxon>Candidatus Gottesmaniibacteriota</taxon>
    </lineage>
</organism>
<gene>
    <name evidence="1" type="ORF">A3D03_00085</name>
</gene>
<reference evidence="1 2" key="1">
    <citation type="journal article" date="2016" name="Nat. Commun.">
        <title>Thousands of microbial genomes shed light on interconnected biogeochemical processes in an aquifer system.</title>
        <authorList>
            <person name="Anantharaman K."/>
            <person name="Brown C.T."/>
            <person name="Hug L.A."/>
            <person name="Sharon I."/>
            <person name="Castelle C.J."/>
            <person name="Probst A.J."/>
            <person name="Thomas B.C."/>
            <person name="Singh A."/>
            <person name="Wilkins M.J."/>
            <person name="Karaoz U."/>
            <person name="Brodie E.L."/>
            <person name="Williams K.H."/>
            <person name="Hubbard S.S."/>
            <person name="Banfield J.F."/>
        </authorList>
    </citation>
    <scope>NUCLEOTIDE SEQUENCE [LARGE SCALE GENOMIC DNA]</scope>
</reference>
<sequence>MFKSIIISRAKTVLFGVLLTFIILEILSRTILPKTQRVIIENLQQDSLNVKDIKGVNLEFQKEHRGGLYYVTKSGMRVLPNSKTVVKNHYMNGQDITIITNSLGYRYSEIGEKKQDEYRILVLGDSITFGDYLNVENTYPYYLERFLHEKLAKKNNKLDVKVINAGVGAIGIENELAILSETGLSIKPDLILLQLYLNDANESLSLKVERPPKFSEDSYFINYLYDFINKQRLKKLYYHFHNPEFSREADIFTVKNPVADEKWEESVKGFNNQIYNNFQDWGYAWSDKSTEKIKQALIMIQDLAEYNNIKLVVGIFPVRYQVHANILRNEPQIQYTSILDRQRIASIDLLPILREKYAQDKVNIYYDICHYKPEGNEFIASKLSDFLEKQM</sequence>
<dbReference type="PANTHER" id="PTHR30383:SF29">
    <property type="entry name" value="SGNH HYDROLASE-TYPE ESTERASE DOMAIN-CONTAINING PROTEIN"/>
    <property type="match status" value="1"/>
</dbReference>
<name>A0A1F6A836_9BACT</name>
<dbReference type="InterPro" id="IPR036514">
    <property type="entry name" value="SGNH_hydro_sf"/>
</dbReference>
<dbReference type="InterPro" id="IPR001087">
    <property type="entry name" value="GDSL"/>
</dbReference>
<dbReference type="STRING" id="1798384.A3D03_00085"/>
<dbReference type="PANTHER" id="PTHR30383">
    <property type="entry name" value="THIOESTERASE 1/PROTEASE 1/LYSOPHOSPHOLIPASE L1"/>
    <property type="match status" value="1"/>
</dbReference>
<comment type="caution">
    <text evidence="1">The sequence shown here is derived from an EMBL/GenBank/DDBJ whole genome shotgun (WGS) entry which is preliminary data.</text>
</comment>
<dbReference type="GO" id="GO:0016788">
    <property type="term" value="F:hydrolase activity, acting on ester bonds"/>
    <property type="evidence" value="ECO:0007669"/>
    <property type="project" value="InterPro"/>
</dbReference>
<dbReference type="AlphaFoldDB" id="A0A1F6A836"/>
<dbReference type="EMBL" id="MFJN01000037">
    <property type="protein sequence ID" value="OGG20693.1"/>
    <property type="molecule type" value="Genomic_DNA"/>
</dbReference>
<dbReference type="SUPFAM" id="SSF52266">
    <property type="entry name" value="SGNH hydrolase"/>
    <property type="match status" value="1"/>
</dbReference>
<dbReference type="Proteomes" id="UP000177092">
    <property type="component" value="Unassembled WGS sequence"/>
</dbReference>
<evidence type="ECO:0000313" key="1">
    <source>
        <dbReference type="EMBL" id="OGG20693.1"/>
    </source>
</evidence>
<accession>A0A1F6A836</accession>